<sequence length="486" mass="54548">MSNIKQQLASGVFYTAVAKYTGVLVSIVITGILSRLLTAEEYGTIIPVVVLINFFTIFGDIGIGPAIIQNKDLSGREINSLFSFTILMGIVLSGLFFCGSWLIARVYESDILVVLCQLLSISLFFSCANVVTNALLYKAKLFKYLAIRSLIAQVVAGLISIVAAYCGAGIYALVIQSILSCVFLFLVSYIKNPLKLCFKDFEWSALKKIRHFSSYQFLFDILNYFSVNLDKLLISRFIGASELGYYDKSYKLMQMPMQNIPFVITPVMHPIFCEMQDNLSKMCTYYTKVVRFLAFVGFPLSILLFFSGEELIYIIFGKQWTASIPAFKILVLSVGFQIILSTSGSIFQSAGVTKFLFLSGVLSTITIVIATMVGLLLFGSIEAISFFLVCAFIINFFQTYIIMYCILFRVGLIIFIKNLLSPLLLTLILGLVLFFVALLTVQFNDIVSLFIKGCVALLIAFIYIQFTGEYDIIQKMRELRCMFLKR</sequence>
<comment type="caution">
    <text evidence="8">The sequence shown here is derived from an EMBL/GenBank/DDBJ whole genome shotgun (WGS) entry which is preliminary data.</text>
</comment>
<feature type="transmembrane region" description="Helical" evidence="7">
    <location>
        <begin position="289"/>
        <end position="316"/>
    </location>
</feature>
<dbReference type="Proteomes" id="UP000646484">
    <property type="component" value="Unassembled WGS sequence"/>
</dbReference>
<evidence type="ECO:0000256" key="6">
    <source>
        <dbReference type="ARBA" id="ARBA00023136"/>
    </source>
</evidence>
<reference evidence="8 9" key="1">
    <citation type="submission" date="2020-08" db="EMBL/GenBank/DDBJ databases">
        <title>Genome public.</title>
        <authorList>
            <person name="Liu C."/>
            <person name="Sun Q."/>
        </authorList>
    </citation>
    <scope>NUCLEOTIDE SEQUENCE [LARGE SCALE GENOMIC DNA]</scope>
    <source>
        <strain evidence="8 9">NSJ-56</strain>
    </source>
</reference>
<dbReference type="Pfam" id="PF13440">
    <property type="entry name" value="Polysacc_synt_3"/>
    <property type="match status" value="1"/>
</dbReference>
<feature type="transmembrane region" description="Helical" evidence="7">
    <location>
        <begin position="355"/>
        <end position="378"/>
    </location>
</feature>
<evidence type="ECO:0000256" key="3">
    <source>
        <dbReference type="ARBA" id="ARBA00022475"/>
    </source>
</evidence>
<evidence type="ECO:0000256" key="2">
    <source>
        <dbReference type="ARBA" id="ARBA00007430"/>
    </source>
</evidence>
<comment type="subcellular location">
    <subcellularLocation>
        <location evidence="1">Cell membrane</location>
        <topology evidence="1">Multi-pass membrane protein</topology>
    </subcellularLocation>
</comment>
<dbReference type="RefSeq" id="WP_186976349.1">
    <property type="nucleotide sequence ID" value="NZ_JACOOH010000005.1"/>
</dbReference>
<dbReference type="EMBL" id="JACOOH010000005">
    <property type="protein sequence ID" value="MBC5621933.1"/>
    <property type="molecule type" value="Genomic_DNA"/>
</dbReference>
<feature type="transmembrane region" description="Helical" evidence="7">
    <location>
        <begin position="110"/>
        <end position="132"/>
    </location>
</feature>
<keyword evidence="9" id="KW-1185">Reference proteome</keyword>
<comment type="similarity">
    <text evidence="2">Belongs to the polysaccharide synthase family.</text>
</comment>
<feature type="transmembrane region" description="Helical" evidence="7">
    <location>
        <begin position="45"/>
        <end position="68"/>
    </location>
</feature>
<feature type="transmembrane region" description="Helical" evidence="7">
    <location>
        <begin position="80"/>
        <end position="104"/>
    </location>
</feature>
<keyword evidence="4 7" id="KW-0812">Transmembrane</keyword>
<accession>A0ABR7D1X0</accession>
<feature type="transmembrane region" description="Helical" evidence="7">
    <location>
        <begin position="144"/>
        <end position="164"/>
    </location>
</feature>
<name>A0ABR7D1X0_9BACT</name>
<dbReference type="PANTHER" id="PTHR30250:SF10">
    <property type="entry name" value="LIPOPOLYSACCHARIDE BIOSYNTHESIS PROTEIN WZXC"/>
    <property type="match status" value="1"/>
</dbReference>
<evidence type="ECO:0000256" key="5">
    <source>
        <dbReference type="ARBA" id="ARBA00022989"/>
    </source>
</evidence>
<protein>
    <submittedName>
        <fullName evidence="8">Lipopolysaccharide biosynthesis protein</fullName>
    </submittedName>
</protein>
<gene>
    <name evidence="8" type="ORF">H8S64_12570</name>
</gene>
<feature type="transmembrane region" description="Helical" evidence="7">
    <location>
        <begin position="419"/>
        <end position="440"/>
    </location>
</feature>
<keyword evidence="3" id="KW-1003">Cell membrane</keyword>
<evidence type="ECO:0000313" key="8">
    <source>
        <dbReference type="EMBL" id="MBC5621933.1"/>
    </source>
</evidence>
<proteinExistence type="inferred from homology"/>
<keyword evidence="6 7" id="KW-0472">Membrane</keyword>
<feature type="transmembrane region" description="Helical" evidence="7">
    <location>
        <begin position="12"/>
        <end position="33"/>
    </location>
</feature>
<keyword evidence="5 7" id="KW-1133">Transmembrane helix</keyword>
<organism evidence="8 9">
    <name type="scientific">Butyricimonas hominis</name>
    <dbReference type="NCBI Taxonomy" id="2763032"/>
    <lineage>
        <taxon>Bacteria</taxon>
        <taxon>Pseudomonadati</taxon>
        <taxon>Bacteroidota</taxon>
        <taxon>Bacteroidia</taxon>
        <taxon>Bacteroidales</taxon>
        <taxon>Odoribacteraceae</taxon>
        <taxon>Butyricimonas</taxon>
    </lineage>
</organism>
<dbReference type="PANTHER" id="PTHR30250">
    <property type="entry name" value="PST FAMILY PREDICTED COLANIC ACID TRANSPORTER"/>
    <property type="match status" value="1"/>
</dbReference>
<feature type="transmembrane region" description="Helical" evidence="7">
    <location>
        <begin position="384"/>
        <end position="407"/>
    </location>
</feature>
<dbReference type="InterPro" id="IPR050833">
    <property type="entry name" value="Poly_Biosynth_Transport"/>
</dbReference>
<evidence type="ECO:0000256" key="4">
    <source>
        <dbReference type="ARBA" id="ARBA00022692"/>
    </source>
</evidence>
<evidence type="ECO:0000256" key="1">
    <source>
        <dbReference type="ARBA" id="ARBA00004651"/>
    </source>
</evidence>
<evidence type="ECO:0000256" key="7">
    <source>
        <dbReference type="SAM" id="Phobius"/>
    </source>
</evidence>
<feature type="transmembrane region" description="Helical" evidence="7">
    <location>
        <begin position="322"/>
        <end position="343"/>
    </location>
</feature>
<feature type="transmembrane region" description="Helical" evidence="7">
    <location>
        <begin position="446"/>
        <end position="466"/>
    </location>
</feature>
<feature type="transmembrane region" description="Helical" evidence="7">
    <location>
        <begin position="170"/>
        <end position="190"/>
    </location>
</feature>
<evidence type="ECO:0000313" key="9">
    <source>
        <dbReference type="Proteomes" id="UP000646484"/>
    </source>
</evidence>
<dbReference type="CDD" id="cd13127">
    <property type="entry name" value="MATE_tuaB_like"/>
    <property type="match status" value="1"/>
</dbReference>